<evidence type="ECO:0000313" key="4">
    <source>
        <dbReference type="EMBL" id="UXZ05028.1"/>
    </source>
</evidence>
<organism evidence="4 5">
    <name type="scientific">Moraxella nasicaprae</name>
    <dbReference type="NCBI Taxonomy" id="2904122"/>
    <lineage>
        <taxon>Bacteria</taxon>
        <taxon>Pseudomonadati</taxon>
        <taxon>Pseudomonadota</taxon>
        <taxon>Gammaproteobacteria</taxon>
        <taxon>Moraxellales</taxon>
        <taxon>Moraxellaceae</taxon>
        <taxon>Moraxella</taxon>
    </lineage>
</organism>
<dbReference type="Gene3D" id="1.10.530.10">
    <property type="match status" value="1"/>
</dbReference>
<name>A0ABY6F4K6_9GAMM</name>
<gene>
    <name evidence="4" type="ORF">LU297_00815</name>
</gene>
<feature type="transmembrane region" description="Helical" evidence="2">
    <location>
        <begin position="69"/>
        <end position="89"/>
    </location>
</feature>
<comment type="similarity">
    <text evidence="1">Belongs to the transglycosylase Slt family.</text>
</comment>
<keyword evidence="5" id="KW-1185">Reference proteome</keyword>
<dbReference type="CDD" id="cd13403">
    <property type="entry name" value="MLTF-like"/>
    <property type="match status" value="1"/>
</dbReference>
<evidence type="ECO:0000256" key="2">
    <source>
        <dbReference type="SAM" id="Phobius"/>
    </source>
</evidence>
<keyword evidence="2" id="KW-1133">Transmembrane helix</keyword>
<reference evidence="4" key="1">
    <citation type="submission" date="2021-12" db="EMBL/GenBank/DDBJ databases">
        <title>taxonomy of Moraxella sp. ZY201224.</title>
        <authorList>
            <person name="Li F."/>
        </authorList>
    </citation>
    <scope>NUCLEOTIDE SEQUENCE</scope>
    <source>
        <strain evidence="4">ZY201224</strain>
    </source>
</reference>
<dbReference type="Pfam" id="PF01464">
    <property type="entry name" value="SLT"/>
    <property type="match status" value="1"/>
</dbReference>
<dbReference type="Gene3D" id="3.40.190.10">
    <property type="entry name" value="Periplasmic binding protein-like II"/>
    <property type="match status" value="1"/>
</dbReference>
<dbReference type="Proteomes" id="UP001063782">
    <property type="component" value="Chromosome"/>
</dbReference>
<evidence type="ECO:0000256" key="1">
    <source>
        <dbReference type="ARBA" id="ARBA00007734"/>
    </source>
</evidence>
<dbReference type="InterPro" id="IPR008258">
    <property type="entry name" value="Transglycosylase_SLT_dom_1"/>
</dbReference>
<evidence type="ECO:0000313" key="5">
    <source>
        <dbReference type="Proteomes" id="UP001063782"/>
    </source>
</evidence>
<evidence type="ECO:0000259" key="3">
    <source>
        <dbReference type="Pfam" id="PF01464"/>
    </source>
</evidence>
<protein>
    <submittedName>
        <fullName evidence="4">Transglycosylase SLT domain-containing protein</fullName>
    </submittedName>
</protein>
<dbReference type="EMBL" id="CP089977">
    <property type="protein sequence ID" value="UXZ05028.1"/>
    <property type="molecule type" value="Genomic_DNA"/>
</dbReference>
<feature type="domain" description="Transglycosylase SLT" evidence="3">
    <location>
        <begin position="274"/>
        <end position="382"/>
    </location>
</feature>
<dbReference type="SUPFAM" id="SSF53955">
    <property type="entry name" value="Lysozyme-like"/>
    <property type="match status" value="1"/>
</dbReference>
<dbReference type="PANTHER" id="PTHR37423:SF2">
    <property type="entry name" value="MEMBRANE-BOUND LYTIC MUREIN TRANSGLYCOSYLASE C"/>
    <property type="match status" value="1"/>
</dbReference>
<dbReference type="PANTHER" id="PTHR37423">
    <property type="entry name" value="SOLUBLE LYTIC MUREIN TRANSGLYCOSYLASE-RELATED"/>
    <property type="match status" value="1"/>
</dbReference>
<sequence>MQIKQNRPNTRKKSLYRPTPVRAKFRKKPYAKLLWAGFLTHVARPLLQGGRFVVRHLIQLHRTHPKHAQRFWQVLVLALLIIIPARILLTDKPQVPPPTNLSTIIENKILTVASTNQDDGIIYDHDGLMHGFGYDVARLYASHLGAQLAFVNYANADEALRAVQSGVADVALLHELDKFSQDDEAVDVHFLACDDAQKARVKKAGLNEKLAFITADSKSDIADNVKEFLCTEDTKQDISYLVQFHDQNLLKNAYNAQHFASSIKRLPLYEYGFKIAAEEFEQDWEVLAMVAYQESHLNTKTRSPTGVQGMMMLTQDTAKAMGIKDRNDVVQSIRGGAKYLNQLQQQFAHIPKADRLWFVLASYNMGPNAVKQIQAILKTQGKDPNLWVNVYTYLNQNAEQNSRYAQCVHYVTNIRNYLEAIKKPEQSSSK</sequence>
<dbReference type="InterPro" id="IPR023346">
    <property type="entry name" value="Lysozyme-like_dom_sf"/>
</dbReference>
<dbReference type="RefSeq" id="WP_263076530.1">
    <property type="nucleotide sequence ID" value="NZ_CP089977.1"/>
</dbReference>
<proteinExistence type="inferred from homology"/>
<dbReference type="SUPFAM" id="SSF53850">
    <property type="entry name" value="Periplasmic binding protein-like II"/>
    <property type="match status" value="1"/>
</dbReference>
<keyword evidence="2" id="KW-0812">Transmembrane</keyword>
<accession>A0ABY6F4K6</accession>
<keyword evidence="2" id="KW-0472">Membrane</keyword>